<accession>A0AAV9J036</accession>
<comment type="subunit">
    <text evidence="7">Part of the multisubunit transport protein particle (TRAPP) complex.</text>
</comment>
<dbReference type="SUPFAM" id="SSF64356">
    <property type="entry name" value="SNARE-like"/>
    <property type="match status" value="1"/>
</dbReference>
<gene>
    <name evidence="8" type="ORF">CDCA_CDCA15G3947</name>
</gene>
<evidence type="ECO:0000256" key="3">
    <source>
        <dbReference type="ARBA" id="ARBA00022824"/>
    </source>
</evidence>
<keyword evidence="3 7" id="KW-0256">Endoplasmic reticulum</keyword>
<proteinExistence type="inferred from homology"/>
<dbReference type="SMART" id="SM01399">
    <property type="entry name" value="Sybindin"/>
    <property type="match status" value="1"/>
</dbReference>
<keyword evidence="9" id="KW-1185">Reference proteome</keyword>
<comment type="caution">
    <text evidence="8">The sequence shown here is derived from an EMBL/GenBank/DDBJ whole genome shotgun (WGS) entry which is preliminary data.</text>
</comment>
<dbReference type="AlphaFoldDB" id="A0AAV9J036"/>
<evidence type="ECO:0000256" key="4">
    <source>
        <dbReference type="ARBA" id="ARBA00022892"/>
    </source>
</evidence>
<dbReference type="PANTHER" id="PTHR23249:SF15">
    <property type="entry name" value="TRAFFICKING PROTEIN PARTICLE COMPLEX SUBUNIT 4"/>
    <property type="match status" value="1"/>
</dbReference>
<dbReference type="GO" id="GO:0030008">
    <property type="term" value="C:TRAPP complex"/>
    <property type="evidence" value="ECO:0007669"/>
    <property type="project" value="UniProtKB-UniRule"/>
</dbReference>
<evidence type="ECO:0000313" key="8">
    <source>
        <dbReference type="EMBL" id="KAK4537922.1"/>
    </source>
</evidence>
<dbReference type="Pfam" id="PF04099">
    <property type="entry name" value="Sybindin"/>
    <property type="match status" value="1"/>
</dbReference>
<organism evidence="8 9">
    <name type="scientific">Cyanidium caldarium</name>
    <name type="common">Red alga</name>
    <dbReference type="NCBI Taxonomy" id="2771"/>
    <lineage>
        <taxon>Eukaryota</taxon>
        <taxon>Rhodophyta</taxon>
        <taxon>Bangiophyceae</taxon>
        <taxon>Cyanidiales</taxon>
        <taxon>Cyanidiaceae</taxon>
        <taxon>Cyanidium</taxon>
    </lineage>
</organism>
<dbReference type="InterPro" id="IPR007233">
    <property type="entry name" value="TRAPPC"/>
</dbReference>
<dbReference type="Proteomes" id="UP001301350">
    <property type="component" value="Unassembled WGS sequence"/>
</dbReference>
<dbReference type="CDD" id="cd14856">
    <property type="entry name" value="TRAPPC4_synbindin"/>
    <property type="match status" value="1"/>
</dbReference>
<dbReference type="GO" id="GO:0005783">
    <property type="term" value="C:endoplasmic reticulum"/>
    <property type="evidence" value="ECO:0007669"/>
    <property type="project" value="UniProtKB-SubCell"/>
</dbReference>
<dbReference type="EMBL" id="JANCYW010000015">
    <property type="protein sequence ID" value="KAK4537922.1"/>
    <property type="molecule type" value="Genomic_DNA"/>
</dbReference>
<reference evidence="8 9" key="1">
    <citation type="submission" date="2022-07" db="EMBL/GenBank/DDBJ databases">
        <title>Genome-wide signatures of adaptation to extreme environments.</title>
        <authorList>
            <person name="Cho C.H."/>
            <person name="Yoon H.S."/>
        </authorList>
    </citation>
    <scope>NUCLEOTIDE SEQUENCE [LARGE SCALE GENOMIC DNA]</scope>
    <source>
        <strain evidence="8 9">DBV 063 E5</strain>
    </source>
</reference>
<keyword evidence="5 7" id="KW-0333">Golgi apparatus</keyword>
<evidence type="ECO:0000256" key="7">
    <source>
        <dbReference type="RuleBase" id="RU366065"/>
    </source>
</evidence>
<name>A0AAV9J036_CYACA</name>
<comment type="subcellular location">
    <subcellularLocation>
        <location evidence="7">Endoplasmic reticulum</location>
    </subcellularLocation>
    <subcellularLocation>
        <location evidence="7">Golgi apparatus</location>
        <location evidence="7">cis-Golgi network</location>
    </subcellularLocation>
    <subcellularLocation>
        <location evidence="1">Golgi apparatus</location>
    </subcellularLocation>
</comment>
<sequence length="150" mass="16648">MGIYALFVVNRSGGLIYHEKYVGAPTMSLNEALRMASTFHSVQQIAADVAPVAAAHESGMTAVEAAEFRLRAYQPRTGVQFVLLSTLEVNAEVLQSLLVRLHLLYADYALKNPFYEKDMPIRCKRFEMAVARLLEGYTGRDGVVARPVRA</sequence>
<keyword evidence="2 7" id="KW-0813">Transport</keyword>
<evidence type="ECO:0000256" key="1">
    <source>
        <dbReference type="ARBA" id="ARBA00004555"/>
    </source>
</evidence>
<dbReference type="InterPro" id="IPR011012">
    <property type="entry name" value="Longin-like_dom_sf"/>
</dbReference>
<evidence type="ECO:0000256" key="2">
    <source>
        <dbReference type="ARBA" id="ARBA00022448"/>
    </source>
</evidence>
<evidence type="ECO:0000256" key="6">
    <source>
        <dbReference type="ARBA" id="ARBA00038179"/>
    </source>
</evidence>
<protein>
    <recommendedName>
        <fullName evidence="7">Trafficking protein particle complex subunit</fullName>
    </recommendedName>
</protein>
<evidence type="ECO:0000313" key="9">
    <source>
        <dbReference type="Proteomes" id="UP001301350"/>
    </source>
</evidence>
<keyword evidence="4 7" id="KW-0931">ER-Golgi transport</keyword>
<dbReference type="GO" id="GO:0005794">
    <property type="term" value="C:Golgi apparatus"/>
    <property type="evidence" value="ECO:0007669"/>
    <property type="project" value="UniProtKB-SubCell"/>
</dbReference>
<dbReference type="GO" id="GO:0006888">
    <property type="term" value="P:endoplasmic reticulum to Golgi vesicle-mediated transport"/>
    <property type="evidence" value="ECO:0007669"/>
    <property type="project" value="UniProtKB-UniRule"/>
</dbReference>
<comment type="similarity">
    <text evidence="6">Belongs to the TRAPP small subunits family. TRAPPC4 subfamily.</text>
</comment>
<dbReference type="Gene3D" id="3.30.450.70">
    <property type="match status" value="1"/>
</dbReference>
<evidence type="ECO:0000256" key="5">
    <source>
        <dbReference type="ARBA" id="ARBA00023034"/>
    </source>
</evidence>
<dbReference type="PANTHER" id="PTHR23249">
    <property type="entry name" value="TRAFFICKING PROTEIN PARTICLE COMPLEX SUBUNIT"/>
    <property type="match status" value="1"/>
</dbReference>